<name>A0A183ETL9_9BILA</name>
<dbReference type="OrthoDB" id="21216at2759"/>
<evidence type="ECO:0000313" key="3">
    <source>
        <dbReference type="WBParaSite" id="GPUH_0002434001-mRNA-1"/>
    </source>
</evidence>
<evidence type="ECO:0000313" key="1">
    <source>
        <dbReference type="EMBL" id="VDN42671.1"/>
    </source>
</evidence>
<gene>
    <name evidence="1" type="ORF">GPUH_LOCUS24309</name>
</gene>
<organism evidence="3">
    <name type="scientific">Gongylonema pulchrum</name>
    <dbReference type="NCBI Taxonomy" id="637853"/>
    <lineage>
        <taxon>Eukaryota</taxon>
        <taxon>Metazoa</taxon>
        <taxon>Ecdysozoa</taxon>
        <taxon>Nematoda</taxon>
        <taxon>Chromadorea</taxon>
        <taxon>Rhabditida</taxon>
        <taxon>Spirurina</taxon>
        <taxon>Spiruromorpha</taxon>
        <taxon>Spiruroidea</taxon>
        <taxon>Gongylonematidae</taxon>
        <taxon>Gongylonema</taxon>
    </lineage>
</organism>
<keyword evidence="2" id="KW-1185">Reference proteome</keyword>
<dbReference type="EMBL" id="UYRT01100701">
    <property type="protein sequence ID" value="VDN42671.1"/>
    <property type="molecule type" value="Genomic_DNA"/>
</dbReference>
<dbReference type="AlphaFoldDB" id="A0A183ETL9"/>
<reference evidence="1 2" key="2">
    <citation type="submission" date="2018-11" db="EMBL/GenBank/DDBJ databases">
        <authorList>
            <consortium name="Pathogen Informatics"/>
        </authorList>
    </citation>
    <scope>NUCLEOTIDE SEQUENCE [LARGE SCALE GENOMIC DNA]</scope>
</reference>
<proteinExistence type="predicted"/>
<reference evidence="3" key="1">
    <citation type="submission" date="2016-06" db="UniProtKB">
        <authorList>
            <consortium name="WormBaseParasite"/>
        </authorList>
    </citation>
    <scope>IDENTIFICATION</scope>
</reference>
<evidence type="ECO:0000313" key="2">
    <source>
        <dbReference type="Proteomes" id="UP000271098"/>
    </source>
</evidence>
<sequence>MEMLGIAAVDMKTKTNTFQHLLEQMASAGVIDDSIVKNLLEKRINAQSERASEGQDMDDGRQRALAFNLSFILLTRMRFIYNDLRPSELVSGTLRGADNTQSCFYKFASQYGWTAADSCSTPITYTSDQKAAFIERVSILKRAQPFWDPRT</sequence>
<dbReference type="Proteomes" id="UP000271098">
    <property type="component" value="Unassembled WGS sequence"/>
</dbReference>
<protein>
    <submittedName>
        <fullName evidence="1 3">Uncharacterized protein</fullName>
    </submittedName>
</protein>
<accession>A0A183ETL9</accession>
<dbReference type="WBParaSite" id="GPUH_0002434001-mRNA-1">
    <property type="protein sequence ID" value="GPUH_0002434001-mRNA-1"/>
    <property type="gene ID" value="GPUH_0002434001"/>
</dbReference>